<accession>A0AA41S5M3</accession>
<dbReference type="Gene3D" id="3.80.10.10">
    <property type="entry name" value="Ribonuclease Inhibitor"/>
    <property type="match status" value="4"/>
</dbReference>
<evidence type="ECO:0000256" key="3">
    <source>
        <dbReference type="ARBA" id="ARBA00022475"/>
    </source>
</evidence>
<dbReference type="FunFam" id="3.80.10.10:FF:001678">
    <property type="entry name" value="Calmodulin-binding receptor kinase CaMRLK"/>
    <property type="match status" value="1"/>
</dbReference>
<evidence type="ECO:0000256" key="4">
    <source>
        <dbReference type="ARBA" id="ARBA00022614"/>
    </source>
</evidence>
<evidence type="ECO:0000313" key="14">
    <source>
        <dbReference type="Proteomes" id="UP001177140"/>
    </source>
</evidence>
<evidence type="ECO:0000256" key="6">
    <source>
        <dbReference type="ARBA" id="ARBA00022729"/>
    </source>
</evidence>
<evidence type="ECO:0000256" key="11">
    <source>
        <dbReference type="SAM" id="Phobius"/>
    </source>
</evidence>
<dbReference type="InterPro" id="IPR003591">
    <property type="entry name" value="Leu-rich_rpt_typical-subtyp"/>
</dbReference>
<feature type="signal peptide" evidence="12">
    <location>
        <begin position="1"/>
        <end position="21"/>
    </location>
</feature>
<dbReference type="Proteomes" id="UP001177140">
    <property type="component" value="Unassembled WGS sequence"/>
</dbReference>
<dbReference type="FunFam" id="3.80.10.10:FF:000213">
    <property type="entry name" value="Tyrosine-sulfated glycopeptide receptor 1"/>
    <property type="match status" value="1"/>
</dbReference>
<evidence type="ECO:0000256" key="7">
    <source>
        <dbReference type="ARBA" id="ARBA00022737"/>
    </source>
</evidence>
<reference evidence="13" key="1">
    <citation type="submission" date="2022-03" db="EMBL/GenBank/DDBJ databases">
        <title>A functionally conserved STORR gene fusion in Papaver species that diverged 16.8 million years ago.</title>
        <authorList>
            <person name="Catania T."/>
        </authorList>
    </citation>
    <scope>NUCLEOTIDE SEQUENCE</scope>
    <source>
        <strain evidence="13">S-191538</strain>
    </source>
</reference>
<comment type="caution">
    <text evidence="13">The sequence shown here is derived from an EMBL/GenBank/DDBJ whole genome shotgun (WGS) entry which is preliminary data.</text>
</comment>
<keyword evidence="7" id="KW-0677">Repeat</keyword>
<dbReference type="PROSITE" id="PS51450">
    <property type="entry name" value="LRR"/>
    <property type="match status" value="2"/>
</dbReference>
<dbReference type="FunFam" id="3.80.10.10:FF:000111">
    <property type="entry name" value="LRR receptor-like serine/threonine-protein kinase ERECTA"/>
    <property type="match status" value="1"/>
</dbReference>
<evidence type="ECO:0000256" key="8">
    <source>
        <dbReference type="ARBA" id="ARBA00022989"/>
    </source>
</evidence>
<comment type="similarity">
    <text evidence="2">Belongs to the RLP family.</text>
</comment>
<dbReference type="SUPFAM" id="SSF52058">
    <property type="entry name" value="L domain-like"/>
    <property type="match status" value="2"/>
</dbReference>
<dbReference type="InterPro" id="IPR001611">
    <property type="entry name" value="Leu-rich_rpt"/>
</dbReference>
<evidence type="ECO:0000313" key="13">
    <source>
        <dbReference type="EMBL" id="MCL7028950.1"/>
    </source>
</evidence>
<evidence type="ECO:0000256" key="1">
    <source>
        <dbReference type="ARBA" id="ARBA00004251"/>
    </source>
</evidence>
<comment type="subcellular location">
    <subcellularLocation>
        <location evidence="1">Cell membrane</location>
        <topology evidence="1">Single-pass type I membrane protein</topology>
    </subcellularLocation>
</comment>
<keyword evidence="5 11" id="KW-0812">Transmembrane</keyword>
<dbReference type="PANTHER" id="PTHR48061">
    <property type="entry name" value="LEUCINE-RICH REPEAT RECEPTOR PROTEIN KINASE EMS1-LIKE-RELATED"/>
    <property type="match status" value="1"/>
</dbReference>
<evidence type="ECO:0000256" key="2">
    <source>
        <dbReference type="ARBA" id="ARBA00009592"/>
    </source>
</evidence>
<evidence type="ECO:0000256" key="5">
    <source>
        <dbReference type="ARBA" id="ARBA00022692"/>
    </source>
</evidence>
<dbReference type="AlphaFoldDB" id="A0AA41S5M3"/>
<feature type="transmembrane region" description="Helical" evidence="11">
    <location>
        <begin position="990"/>
        <end position="1014"/>
    </location>
</feature>
<dbReference type="PANTHER" id="PTHR48061:SF2">
    <property type="entry name" value="RECEPTOR LIKE PROTEIN 30-LIKE"/>
    <property type="match status" value="1"/>
</dbReference>
<protein>
    <recommendedName>
        <fullName evidence="15">Leucine-rich repeat-containing N-terminal plant-type domain-containing protein</fullName>
    </recommendedName>
</protein>
<evidence type="ECO:0000256" key="9">
    <source>
        <dbReference type="ARBA" id="ARBA00023136"/>
    </source>
</evidence>
<sequence length="1032" mass="115892">MRSSQGSRLFLIFFILSFSESWRVQGKCLHDQRALLLQLNSSLYASSRALDDYYDYYGITFSSKRSSWSVNTDCCSWDGITCDGAGRVISLDLSSEFISGGINGSSSLFNLHYLERLNLADNLLSSPIPNGFDQLFNLKYLNLSQSGFLGQVPVGILRMPRLVTLDLSYNDPSRAAFESAKLLRLDNPDFEMLAHSLTGLRELWLDGINITDHGNKWCRILSTSLPKLQALSLSYCSLSGPLDSSLLKLQSLKVLHLNGNNFSSVIPGFFGEFRNLVSLDLSACELYGKFPERIFNLKTLRHLDLSYNERELPNSIGNLKHLSRLELHVCGFNGSIPDSISNLNQLQHLDLSSNNFTGLISSISWPETLTLIDLSDNRLFGPISSEWVGLQKLQFLFLLNNSLSGIIPPVLFTLPSLHTLWLSDNEFTGHLGEFRSSSPMYMLDLKGNQLQGRIPASIFELSKMEYLDLSSNNFTGTLSLEMFFHKFKNLNYLDLSYNRLSMATASDNSTLFPQVRFLLLGSCNLTKFPIFLKNQSNLNGLDLSSNNIHGKIPNWIWKIANGSLLYQLNISHNFLEDPYRPFPANSFKSISVDDVHSNKLQGKNPILPPAARTLDYSLNNFTSMIPDISSYLSHAVFITFSGNQINGNIPASICKATDLNFLDLSHNNLSGPIPQCLGSMVNLIVLNLRGNNLQGFIPETFLQSCSMKTLNLNQNRFEGQVAKSLANCTMLEVLDVGNNRLTSVFPSWLESMQQLHVLVLRSNQFYGPWGNHGECNFPKLQILDISYNNFSGILSNECLLSWKAMMINEEEAEWNRKDQVLEFNVSESDLYYQQTVTVRMKEMDVELVKIQTIFTSIDLSNNDFEGEIPGSIGNLTSLCVLNFSNNGFTGQIPSTFGNLTHLESLDLSRNKLSGEIPFQLAALSFLSTLKLSFNRLVGRIPSGNQMQTFPSSYLEGNDGLCRYPLSECSSISAKSPQNGLPSDDREEFDWILLLVTFFGFVMGASMVIGPQYFWKKGREWANERINRILNIT</sequence>
<evidence type="ECO:0000256" key="12">
    <source>
        <dbReference type="SAM" id="SignalP"/>
    </source>
</evidence>
<dbReference type="InterPro" id="IPR046956">
    <property type="entry name" value="RLP23-like"/>
</dbReference>
<keyword evidence="8 11" id="KW-1133">Transmembrane helix</keyword>
<dbReference type="Pfam" id="PF13855">
    <property type="entry name" value="LRR_8"/>
    <property type="match status" value="3"/>
</dbReference>
<keyword evidence="4" id="KW-0433">Leucine-rich repeat</keyword>
<proteinExistence type="inferred from homology"/>
<dbReference type="Pfam" id="PF00560">
    <property type="entry name" value="LRR_1"/>
    <property type="match status" value="6"/>
</dbReference>
<gene>
    <name evidence="13" type="ORF">MKW94_001336</name>
</gene>
<keyword evidence="14" id="KW-1185">Reference proteome</keyword>
<evidence type="ECO:0000256" key="10">
    <source>
        <dbReference type="ARBA" id="ARBA00023180"/>
    </source>
</evidence>
<keyword evidence="10" id="KW-0325">Glycoprotein</keyword>
<dbReference type="SMART" id="SM00369">
    <property type="entry name" value="LRR_TYP"/>
    <property type="match status" value="12"/>
</dbReference>
<dbReference type="SUPFAM" id="SSF52047">
    <property type="entry name" value="RNI-like"/>
    <property type="match status" value="1"/>
</dbReference>
<dbReference type="PRINTS" id="PR00019">
    <property type="entry name" value="LEURICHRPT"/>
</dbReference>
<evidence type="ECO:0008006" key="15">
    <source>
        <dbReference type="Google" id="ProtNLM"/>
    </source>
</evidence>
<keyword evidence="6 12" id="KW-0732">Signal</keyword>
<keyword evidence="9 11" id="KW-0472">Membrane</keyword>
<feature type="chain" id="PRO_5041201063" description="Leucine-rich repeat-containing N-terminal plant-type domain-containing protein" evidence="12">
    <location>
        <begin position="22"/>
        <end position="1032"/>
    </location>
</feature>
<name>A0AA41S5M3_PAPNU</name>
<dbReference type="EMBL" id="JAJJMA010085243">
    <property type="protein sequence ID" value="MCL7028950.1"/>
    <property type="molecule type" value="Genomic_DNA"/>
</dbReference>
<dbReference type="GO" id="GO:0005886">
    <property type="term" value="C:plasma membrane"/>
    <property type="evidence" value="ECO:0007669"/>
    <property type="project" value="UniProtKB-SubCell"/>
</dbReference>
<dbReference type="InterPro" id="IPR032675">
    <property type="entry name" value="LRR_dom_sf"/>
</dbReference>
<keyword evidence="3" id="KW-1003">Cell membrane</keyword>
<organism evidence="13 14">
    <name type="scientific">Papaver nudicaule</name>
    <name type="common">Iceland poppy</name>
    <dbReference type="NCBI Taxonomy" id="74823"/>
    <lineage>
        <taxon>Eukaryota</taxon>
        <taxon>Viridiplantae</taxon>
        <taxon>Streptophyta</taxon>
        <taxon>Embryophyta</taxon>
        <taxon>Tracheophyta</taxon>
        <taxon>Spermatophyta</taxon>
        <taxon>Magnoliopsida</taxon>
        <taxon>Ranunculales</taxon>
        <taxon>Papaveraceae</taxon>
        <taxon>Papaveroideae</taxon>
        <taxon>Papaver</taxon>
    </lineage>
</organism>